<dbReference type="EMBL" id="FMXN01000009">
    <property type="protein sequence ID" value="SDB42093.1"/>
    <property type="molecule type" value="Genomic_DNA"/>
</dbReference>
<dbReference type="InterPro" id="IPR050534">
    <property type="entry name" value="Coronavir_polyprotein_1ab"/>
</dbReference>
<dbReference type="GO" id="GO:0016887">
    <property type="term" value="F:ATP hydrolysis activity"/>
    <property type="evidence" value="ECO:0007669"/>
    <property type="project" value="RHEA"/>
</dbReference>
<evidence type="ECO:0000256" key="5">
    <source>
        <dbReference type="ARBA" id="ARBA00022806"/>
    </source>
</evidence>
<evidence type="ECO:0000256" key="10">
    <source>
        <dbReference type="ARBA" id="ARBA00023235"/>
    </source>
</evidence>
<comment type="function">
    <text evidence="11">A helicase/nuclease that prepares dsDNA breaks (DSB) for recombinational DNA repair. Binds to DSBs and unwinds DNA via a highly rapid and processive ATP-dependent bidirectional helicase activity. Unwinds dsDNA until it encounters a Chi (crossover hotspot instigator) sequence from the 3' direction. Cuts ssDNA a few nucleotides 3' to the Chi site. The properties and activities of the enzyme are changed at Chi. The Chi-altered holoenzyme produces a long 3'-ssDNA overhang and facilitates RecA-binding to the ssDNA for homologous DNA recombination and repair. Holoenzyme degrades any linearized DNA that is unable to undergo homologous recombination. In the holoenzyme this subunit has ssDNA-dependent ATPase and 5'-3' helicase activity. When added to pre-assembled RecBC greatly stimulates nuclease activity and augments holoenzyme processivity. Negatively regulates the RecA-loading ability of RecBCD.</text>
</comment>
<evidence type="ECO:0000256" key="8">
    <source>
        <dbReference type="ARBA" id="ARBA00023125"/>
    </source>
</evidence>
<keyword evidence="3 11" id="KW-0227">DNA damage</keyword>
<evidence type="ECO:0000259" key="12">
    <source>
        <dbReference type="Pfam" id="PF13538"/>
    </source>
</evidence>
<keyword evidence="15" id="KW-1185">Reference proteome</keyword>
<accession>A0A1G6DA91</accession>
<dbReference type="SUPFAM" id="SSF52540">
    <property type="entry name" value="P-loop containing nucleoside triphosphate hydrolases"/>
    <property type="match status" value="1"/>
</dbReference>
<dbReference type="GO" id="GO:0008854">
    <property type="term" value="F:exodeoxyribonuclease V activity"/>
    <property type="evidence" value="ECO:0007669"/>
    <property type="project" value="InterPro"/>
</dbReference>
<dbReference type="InterPro" id="IPR006344">
    <property type="entry name" value="RecD"/>
</dbReference>
<evidence type="ECO:0000313" key="14">
    <source>
        <dbReference type="EMBL" id="SDB42093.1"/>
    </source>
</evidence>
<keyword evidence="6 11" id="KW-0269">Exonuclease</keyword>
<keyword evidence="7 11" id="KW-0067">ATP-binding</keyword>
<sequence length="644" mass="71883">MLAQLQLWHQHGWIRAIDYSLAQQFVRQLGAGHEAMAVLAALVSHQLGLGHPCLDLQQLYENPAQTLALPPEFASAESLQQCVHPNALLQHLPDLATLPACLAMLTNSPALEGANSPLVVQQQRLYLRRYYTYERCIIEDLEARMARQPQVDTRQLKSVLDELFGASDKLSWQRMACAMAMRSAFTIVTGGPGTGKTYTVVRLLATLQKLREQAAPLRIKLAAPTGKAAARMAESIGRELGDVPGIDEIKQDIPTTATTLHRLLGALPNSRGFRHHARNPLLADVVIIDEASMIDIEMMAAVVAALPQHARLILLGDKDQLASVEAGAVLGQLCWGAEHGHYTPDLAEWLSATSSVPIPADKIDAEGQRWPYLQHTTMFHESRRFDAERGIGKLADEVNAQRLTWLREWVYRSDEIAAQQPEFDNIRLLQVRQPHDHAIQQLIQKGYQPYLELLKQPPPAHDLAAADAWAGQILNQLEQFQVLTAIRQGDWGMHEFNRRVSYWLFGDAASVQNWYQGRAVMVTQNDYSLNLRNGDIGVVLQRGPDEPLRVAFPTAEGGIRWILPSRLTQVDTAFTMTIHKSQGSEFNHTVMVLPQHDVPILTKELLYTGITRAKEQLTVVTASPKLMLSAVERRIERSGGLTRY</sequence>
<feature type="domain" description="RecBCD enzyme subunit RecD N-terminal" evidence="13">
    <location>
        <begin position="10"/>
        <end position="126"/>
    </location>
</feature>
<dbReference type="RefSeq" id="WP_092593486.1">
    <property type="nucleotide sequence ID" value="NZ_FMXN01000009.1"/>
</dbReference>
<comment type="catalytic activity">
    <reaction evidence="11">
        <text>ATP + H2O = ADP + phosphate + H(+)</text>
        <dbReference type="Rhea" id="RHEA:13065"/>
        <dbReference type="ChEBI" id="CHEBI:15377"/>
        <dbReference type="ChEBI" id="CHEBI:15378"/>
        <dbReference type="ChEBI" id="CHEBI:30616"/>
        <dbReference type="ChEBI" id="CHEBI:43474"/>
        <dbReference type="ChEBI" id="CHEBI:456216"/>
        <dbReference type="EC" id="5.6.2.3"/>
    </reaction>
</comment>
<keyword evidence="8 11" id="KW-0238">DNA-binding</keyword>
<comment type="miscellaneous">
    <text evidence="11">In the RecBCD complex, RecB has a slow 3'-5' helicase, an exonuclease activity and loads RecA onto ssDNA, RecD has a fast 5'-3' helicase activity, while RecC stimulates the ATPase and processivity of the RecB helicase and contributes to recognition of the Chi site.</text>
</comment>
<dbReference type="GO" id="GO:0005524">
    <property type="term" value="F:ATP binding"/>
    <property type="evidence" value="ECO:0007669"/>
    <property type="project" value="UniProtKB-UniRule"/>
</dbReference>
<dbReference type="GO" id="GO:0000724">
    <property type="term" value="P:double-strand break repair via homologous recombination"/>
    <property type="evidence" value="ECO:0007669"/>
    <property type="project" value="UniProtKB-UniRule"/>
</dbReference>
<keyword evidence="1 11" id="KW-0540">Nuclease</keyword>
<gene>
    <name evidence="11" type="primary">recD</name>
    <name evidence="14" type="ORF">SAMN02927930_01602</name>
</gene>
<dbReference type="Pfam" id="PF21185">
    <property type="entry name" value="RecD_N"/>
    <property type="match status" value="1"/>
</dbReference>
<keyword evidence="4 11" id="KW-0378">Hydrolase</keyword>
<keyword evidence="10 11" id="KW-0413">Isomerase</keyword>
<protein>
    <recommendedName>
        <fullName evidence="11">RecBCD enzyme subunit RecD</fullName>
        <ecNumber evidence="11">5.6.2.3</ecNumber>
    </recommendedName>
    <alternativeName>
        <fullName evidence="11">DNA 5'-3' helicase subunit RecD</fullName>
    </alternativeName>
    <alternativeName>
        <fullName evidence="11">Exonuclease V subunit RecD</fullName>
        <shortName evidence="11">ExoV subunit RecD</shortName>
    </alternativeName>
    <alternativeName>
        <fullName evidence="11">Helicase/nuclease RecBCD subunit RecD</fullName>
    </alternativeName>
</protein>
<evidence type="ECO:0000256" key="2">
    <source>
        <dbReference type="ARBA" id="ARBA00022741"/>
    </source>
</evidence>
<dbReference type="Gene3D" id="1.10.10.1020">
    <property type="entry name" value="RecBCD complex, subunit RecD, N-terminal domain"/>
    <property type="match status" value="1"/>
</dbReference>
<keyword evidence="2 11" id="KW-0547">Nucleotide-binding</keyword>
<evidence type="ECO:0000259" key="13">
    <source>
        <dbReference type="Pfam" id="PF21185"/>
    </source>
</evidence>
<dbReference type="InterPro" id="IPR027785">
    <property type="entry name" value="UvrD-like_helicase_C"/>
</dbReference>
<dbReference type="AlphaFoldDB" id="A0A1G6DA91"/>
<comment type="subunit">
    <text evidence="11">Heterotrimer of RecB, RecC and RecD. All subunits contribute to DNA-binding.</text>
</comment>
<dbReference type="CDD" id="cd17933">
    <property type="entry name" value="DEXSc_RecD-like"/>
    <property type="match status" value="1"/>
</dbReference>
<keyword evidence="9 11" id="KW-0234">DNA repair</keyword>
<evidence type="ECO:0000256" key="3">
    <source>
        <dbReference type="ARBA" id="ARBA00022763"/>
    </source>
</evidence>
<dbReference type="GO" id="GO:0017116">
    <property type="term" value="F:single-stranded DNA helicase activity"/>
    <property type="evidence" value="ECO:0007669"/>
    <property type="project" value="TreeGrafter"/>
</dbReference>
<name>A0A1G6DA91_9GAMM</name>
<dbReference type="CDD" id="cd18809">
    <property type="entry name" value="SF1_C_RecD"/>
    <property type="match status" value="1"/>
</dbReference>
<dbReference type="InterPro" id="IPR049550">
    <property type="entry name" value="RecD_N"/>
</dbReference>
<reference evidence="15" key="1">
    <citation type="submission" date="2016-10" db="EMBL/GenBank/DDBJ databases">
        <authorList>
            <person name="Varghese N."/>
            <person name="Submissions S."/>
        </authorList>
    </citation>
    <scope>NUCLEOTIDE SEQUENCE [LARGE SCALE GENOMIC DNA]</scope>
    <source>
        <strain evidence="15">CGMCC 1.10824</strain>
    </source>
</reference>
<keyword evidence="5 11" id="KW-0347">Helicase</keyword>
<evidence type="ECO:0000256" key="7">
    <source>
        <dbReference type="ARBA" id="ARBA00022840"/>
    </source>
</evidence>
<dbReference type="OrthoDB" id="9803432at2"/>
<feature type="binding site" evidence="11">
    <location>
        <begin position="190"/>
        <end position="197"/>
    </location>
    <ligand>
        <name>ATP</name>
        <dbReference type="ChEBI" id="CHEBI:30616"/>
    </ligand>
</feature>
<proteinExistence type="inferred from homology"/>
<dbReference type="Pfam" id="PF13245">
    <property type="entry name" value="AAA_19"/>
    <property type="match status" value="1"/>
</dbReference>
<dbReference type="Gene3D" id="3.40.50.300">
    <property type="entry name" value="P-loop containing nucleotide triphosphate hydrolases"/>
    <property type="match status" value="3"/>
</dbReference>
<dbReference type="NCBIfam" id="TIGR01447">
    <property type="entry name" value="recD"/>
    <property type="match status" value="1"/>
</dbReference>
<dbReference type="InterPro" id="IPR027417">
    <property type="entry name" value="P-loop_NTPase"/>
</dbReference>
<dbReference type="STRING" id="1159017.SAMN02927930_01602"/>
<dbReference type="HAMAP" id="MF_01487">
    <property type="entry name" value="RecD"/>
    <property type="match status" value="1"/>
</dbReference>
<comment type="similarity">
    <text evidence="11">Belongs to the RecD family.</text>
</comment>
<dbReference type="PANTHER" id="PTHR43788:SF6">
    <property type="entry name" value="DNA HELICASE B"/>
    <property type="match status" value="1"/>
</dbReference>
<dbReference type="GO" id="GO:0003677">
    <property type="term" value="F:DNA binding"/>
    <property type="evidence" value="ECO:0007669"/>
    <property type="project" value="UniProtKB-UniRule"/>
</dbReference>
<feature type="domain" description="UvrD-like helicase C-terminal" evidence="12">
    <location>
        <begin position="573"/>
        <end position="620"/>
    </location>
</feature>
<dbReference type="Proteomes" id="UP000199626">
    <property type="component" value="Unassembled WGS sequence"/>
</dbReference>
<dbReference type="PANTHER" id="PTHR43788">
    <property type="entry name" value="DNA2/NAM7 HELICASE FAMILY MEMBER"/>
    <property type="match status" value="1"/>
</dbReference>
<evidence type="ECO:0000256" key="6">
    <source>
        <dbReference type="ARBA" id="ARBA00022839"/>
    </source>
</evidence>
<dbReference type="GO" id="GO:0043139">
    <property type="term" value="F:5'-3' DNA helicase activity"/>
    <property type="evidence" value="ECO:0007669"/>
    <property type="project" value="UniProtKB-UniRule"/>
</dbReference>
<dbReference type="EC" id="5.6.2.3" evidence="11"/>
<evidence type="ECO:0000256" key="9">
    <source>
        <dbReference type="ARBA" id="ARBA00023204"/>
    </source>
</evidence>
<evidence type="ECO:0000256" key="4">
    <source>
        <dbReference type="ARBA" id="ARBA00022801"/>
    </source>
</evidence>
<dbReference type="Pfam" id="PF13538">
    <property type="entry name" value="UvrD_C_2"/>
    <property type="match status" value="1"/>
</dbReference>
<dbReference type="InterPro" id="IPR041851">
    <property type="entry name" value="RecD_N_sf"/>
</dbReference>
<dbReference type="GO" id="GO:0009338">
    <property type="term" value="C:exodeoxyribonuclease V complex"/>
    <property type="evidence" value="ECO:0007669"/>
    <property type="project" value="InterPro"/>
</dbReference>
<evidence type="ECO:0000313" key="15">
    <source>
        <dbReference type="Proteomes" id="UP000199626"/>
    </source>
</evidence>
<evidence type="ECO:0000256" key="1">
    <source>
        <dbReference type="ARBA" id="ARBA00022722"/>
    </source>
</evidence>
<evidence type="ECO:0000256" key="11">
    <source>
        <dbReference type="HAMAP-Rule" id="MF_01487"/>
    </source>
</evidence>
<organism evidence="14 15">
    <name type="scientific">Pseudidiomarina indica</name>
    <dbReference type="NCBI Taxonomy" id="1159017"/>
    <lineage>
        <taxon>Bacteria</taxon>
        <taxon>Pseudomonadati</taxon>
        <taxon>Pseudomonadota</taxon>
        <taxon>Gammaproteobacteria</taxon>
        <taxon>Alteromonadales</taxon>
        <taxon>Idiomarinaceae</taxon>
        <taxon>Pseudidiomarina</taxon>
    </lineage>
</organism>